<dbReference type="Gene3D" id="3.80.10.10">
    <property type="entry name" value="Ribonuclease Inhibitor"/>
    <property type="match status" value="1"/>
</dbReference>
<dbReference type="Pfam" id="PF13855">
    <property type="entry name" value="LRR_8"/>
    <property type="match status" value="2"/>
</dbReference>
<evidence type="ECO:0000256" key="3">
    <source>
        <dbReference type="ARBA" id="ARBA00022737"/>
    </source>
</evidence>
<dbReference type="InterPro" id="IPR050541">
    <property type="entry name" value="LRR_TM_domain-containing"/>
</dbReference>
<gene>
    <name evidence="5" type="ORF">PCOL08062_LOCUS10118</name>
</gene>
<evidence type="ECO:0000313" key="5">
    <source>
        <dbReference type="EMBL" id="CAD8247354.1"/>
    </source>
</evidence>
<organism evidence="5">
    <name type="scientific">Prasinoderma coloniale</name>
    <dbReference type="NCBI Taxonomy" id="156133"/>
    <lineage>
        <taxon>Eukaryota</taxon>
        <taxon>Viridiplantae</taxon>
        <taxon>Prasinodermophyta</taxon>
        <taxon>Prasinodermophyceae</taxon>
        <taxon>Prasinodermales</taxon>
        <taxon>Prasinodermaceae</taxon>
        <taxon>Prasinoderma</taxon>
    </lineage>
</organism>
<reference evidence="5" key="1">
    <citation type="submission" date="2021-01" db="EMBL/GenBank/DDBJ databases">
        <authorList>
            <person name="Corre E."/>
            <person name="Pelletier E."/>
            <person name="Niang G."/>
            <person name="Scheremetjew M."/>
            <person name="Finn R."/>
            <person name="Kale V."/>
            <person name="Holt S."/>
            <person name="Cochrane G."/>
            <person name="Meng A."/>
            <person name="Brown T."/>
            <person name="Cohen L."/>
        </authorList>
    </citation>
    <scope>NUCLEOTIDE SEQUENCE</scope>
    <source>
        <strain evidence="5">CCMP1413</strain>
    </source>
</reference>
<feature type="signal peptide" evidence="4">
    <location>
        <begin position="1"/>
        <end position="32"/>
    </location>
</feature>
<evidence type="ECO:0008006" key="6">
    <source>
        <dbReference type="Google" id="ProtNLM"/>
    </source>
</evidence>
<evidence type="ECO:0000256" key="1">
    <source>
        <dbReference type="ARBA" id="ARBA00022614"/>
    </source>
</evidence>
<dbReference type="InterPro" id="IPR003591">
    <property type="entry name" value="Leu-rich_rpt_typical-subtyp"/>
</dbReference>
<keyword evidence="1" id="KW-0433">Leucine-rich repeat</keyword>
<dbReference type="InterPro" id="IPR001611">
    <property type="entry name" value="Leu-rich_rpt"/>
</dbReference>
<dbReference type="InterPro" id="IPR032675">
    <property type="entry name" value="LRR_dom_sf"/>
</dbReference>
<protein>
    <recommendedName>
        <fullName evidence="6">Leucine-rich repeat-containing N-terminal plant-type domain-containing protein</fullName>
    </recommendedName>
</protein>
<proteinExistence type="predicted"/>
<dbReference type="PANTHER" id="PTHR24369:SF210">
    <property type="entry name" value="CHAOPTIN-RELATED"/>
    <property type="match status" value="1"/>
</dbReference>
<name>A0A7R9TWY0_9VIRI</name>
<dbReference type="FunFam" id="3.80.10.10:FF:001164">
    <property type="entry name" value="GH01279p"/>
    <property type="match status" value="1"/>
</dbReference>
<keyword evidence="3" id="KW-0677">Repeat</keyword>
<evidence type="ECO:0000256" key="4">
    <source>
        <dbReference type="SAM" id="SignalP"/>
    </source>
</evidence>
<dbReference type="EMBL" id="HBDZ01013194">
    <property type="protein sequence ID" value="CAD8247354.1"/>
    <property type="molecule type" value="Transcribed_RNA"/>
</dbReference>
<sequence length="305" mass="31811">MRRAPLACAASSPRALAAGVACLLALSVSASADAAAAPSAAPLFLSVCGTCTFYDVGGVLTREPPPWECPDGENCCGEACDWLNLFDCPNCGDLSSLAQNVFKGMDSLQFLDLANNRLSWLPAGTFWGLSGLETLWLSDNDAMISIEQGAFAGLGKVVTLSLWSNNLSSLPANVFAGMGSLETLWLNSNALTSIGEGALDGLEKLRWLSLEDNMLASLPGGLFVETPGLMRLWLKDNVLAGPQPPGLLAPLANLTRLDIKGNGATLCFHEVPPLLNADACFEGCGFDDPAELLCAAPAPLNAPGI</sequence>
<dbReference type="GO" id="GO:0005886">
    <property type="term" value="C:plasma membrane"/>
    <property type="evidence" value="ECO:0007669"/>
    <property type="project" value="TreeGrafter"/>
</dbReference>
<evidence type="ECO:0000256" key="2">
    <source>
        <dbReference type="ARBA" id="ARBA00022729"/>
    </source>
</evidence>
<keyword evidence="2 4" id="KW-0732">Signal</keyword>
<accession>A0A7R9TWY0</accession>
<feature type="chain" id="PRO_5030873559" description="Leucine-rich repeat-containing N-terminal plant-type domain-containing protein" evidence="4">
    <location>
        <begin position="33"/>
        <end position="305"/>
    </location>
</feature>
<dbReference type="AlphaFoldDB" id="A0A7R9TWY0"/>
<dbReference type="SUPFAM" id="SSF52058">
    <property type="entry name" value="L domain-like"/>
    <property type="match status" value="1"/>
</dbReference>
<dbReference type="PANTHER" id="PTHR24369">
    <property type="entry name" value="ANTIGEN BSP, PUTATIVE-RELATED"/>
    <property type="match status" value="1"/>
</dbReference>
<dbReference type="SMART" id="SM00369">
    <property type="entry name" value="LRR_TYP"/>
    <property type="match status" value="5"/>
</dbReference>